<name>A0AAW0XIX1_CHEQU</name>
<proteinExistence type="predicted"/>
<feature type="region of interest" description="Disordered" evidence="1">
    <location>
        <begin position="1"/>
        <end position="81"/>
    </location>
</feature>
<comment type="caution">
    <text evidence="2">The sequence shown here is derived from an EMBL/GenBank/DDBJ whole genome shotgun (WGS) entry which is preliminary data.</text>
</comment>
<evidence type="ECO:0000313" key="2">
    <source>
        <dbReference type="EMBL" id="KAK8739253.1"/>
    </source>
</evidence>
<evidence type="ECO:0000313" key="3">
    <source>
        <dbReference type="Proteomes" id="UP001445076"/>
    </source>
</evidence>
<dbReference type="EMBL" id="JARKIK010000037">
    <property type="protein sequence ID" value="KAK8739253.1"/>
    <property type="molecule type" value="Genomic_DNA"/>
</dbReference>
<feature type="compositionally biased region" description="Basic and acidic residues" evidence="1">
    <location>
        <begin position="21"/>
        <end position="30"/>
    </location>
</feature>
<dbReference type="EMBL" id="JARKIK010000037">
    <property type="protein sequence ID" value="KAK8739254.1"/>
    <property type="molecule type" value="Genomic_DNA"/>
</dbReference>
<sequence>MSEAGAGITPEGNDTAMSKAVADKTARDESSLSTSQQISSRFKFENLANSSNAEDADIDSSSSSWETCSDTSGELSSSPLYSSISSSDSSSYCEESSVSKGFPCYEKTNAINLNLYKTDTSTCSSKTSTLSVDDKNAFDAEEIYNAVSYVQDFKKSLHNKVYADIVHNNDKTSCPENYKPKVMYEDEPFFLNMEIQSLELTINNMELQLPMLKSLLKKLKQARQSGLLHKLLAEQEYPDPLLNQEPKYYEKPKVYESFPNKSSQKTDAVPSVVFDDLLRDVGFSDEFKMLQPFENIEPTEHSVKLSSVIQDDWEFEFPHLCVTPTGEQCSALCQEKIDPSQYTKEGNKNDGLVDISENERTEGTSTDNFIPLVTSSVKVDPQILPVHTPTEFHECNEISSVDEERLESVAVSPECYFTKEFLGFLDPQLPASPTSQTDDQHSLKGVHSASSYIEKESSQTTSNIESPGCRAQDSSKSGIIPRYNLRSAEKKRNASRDSNCHELL</sequence>
<evidence type="ECO:0000256" key="1">
    <source>
        <dbReference type="SAM" id="MobiDB-lite"/>
    </source>
</evidence>
<gene>
    <name evidence="2" type="ORF">OTU49_003546</name>
</gene>
<dbReference type="Proteomes" id="UP001445076">
    <property type="component" value="Unassembled WGS sequence"/>
</dbReference>
<feature type="compositionally biased region" description="Low complexity" evidence="1">
    <location>
        <begin position="49"/>
        <end position="81"/>
    </location>
</feature>
<feature type="compositionally biased region" description="Basic and acidic residues" evidence="1">
    <location>
        <begin position="487"/>
        <end position="504"/>
    </location>
</feature>
<feature type="region of interest" description="Disordered" evidence="1">
    <location>
        <begin position="430"/>
        <end position="504"/>
    </location>
</feature>
<dbReference type="AlphaFoldDB" id="A0AAW0XIX1"/>
<reference evidence="2" key="2">
    <citation type="submission" date="2024-01" db="EMBL/GenBank/DDBJ databases">
        <authorList>
            <person name="He J."/>
            <person name="Wang M."/>
            <person name="Zheng J."/>
            <person name="Liu Z."/>
        </authorList>
    </citation>
    <scope>NUCLEOTIDE SEQUENCE</scope>
    <source>
        <strain evidence="2">ZL_2023a</strain>
        <tissue evidence="2">Muscle</tissue>
    </source>
</reference>
<protein>
    <submittedName>
        <fullName evidence="2">Uncharacterized protein</fullName>
    </submittedName>
</protein>
<accession>A0AAW0XIX1</accession>
<organism evidence="2 3">
    <name type="scientific">Cherax quadricarinatus</name>
    <name type="common">Australian red claw crayfish</name>
    <dbReference type="NCBI Taxonomy" id="27406"/>
    <lineage>
        <taxon>Eukaryota</taxon>
        <taxon>Metazoa</taxon>
        <taxon>Ecdysozoa</taxon>
        <taxon>Arthropoda</taxon>
        <taxon>Crustacea</taxon>
        <taxon>Multicrustacea</taxon>
        <taxon>Malacostraca</taxon>
        <taxon>Eumalacostraca</taxon>
        <taxon>Eucarida</taxon>
        <taxon>Decapoda</taxon>
        <taxon>Pleocyemata</taxon>
        <taxon>Astacidea</taxon>
        <taxon>Parastacoidea</taxon>
        <taxon>Parastacidae</taxon>
        <taxon>Cherax</taxon>
    </lineage>
</organism>
<keyword evidence="3" id="KW-1185">Reference proteome</keyword>
<reference evidence="2 3" key="1">
    <citation type="journal article" date="2024" name="BMC Genomics">
        <title>Genome assembly of redclaw crayfish (Cherax quadricarinatus) provides insights into its immune adaptation and hypoxia tolerance.</title>
        <authorList>
            <person name="Liu Z."/>
            <person name="Zheng J."/>
            <person name="Li H."/>
            <person name="Fang K."/>
            <person name="Wang S."/>
            <person name="He J."/>
            <person name="Zhou D."/>
            <person name="Weng S."/>
            <person name="Chi M."/>
            <person name="Gu Z."/>
            <person name="He J."/>
            <person name="Li F."/>
            <person name="Wang M."/>
        </authorList>
    </citation>
    <scope>NUCLEOTIDE SEQUENCE [LARGE SCALE GENOMIC DNA]</scope>
    <source>
        <strain evidence="2">ZL_2023a</strain>
    </source>
</reference>
<feature type="compositionally biased region" description="Low complexity" evidence="1">
    <location>
        <begin position="31"/>
        <end position="40"/>
    </location>
</feature>